<evidence type="ECO:0000313" key="11">
    <source>
        <dbReference type="Proteomes" id="UP000321249"/>
    </source>
</evidence>
<dbReference type="Proteomes" id="UP000321249">
    <property type="component" value="Unassembled WGS sequence"/>
</dbReference>
<comment type="similarity">
    <text evidence="2">Belongs to the YkuD family.</text>
</comment>
<feature type="domain" description="L,D-TPase catalytic" evidence="9">
    <location>
        <begin position="202"/>
        <end position="351"/>
    </location>
</feature>
<evidence type="ECO:0000256" key="3">
    <source>
        <dbReference type="ARBA" id="ARBA00022679"/>
    </source>
</evidence>
<evidence type="ECO:0000256" key="8">
    <source>
        <dbReference type="SAM" id="SignalP"/>
    </source>
</evidence>
<feature type="signal peptide" evidence="8">
    <location>
        <begin position="1"/>
        <end position="22"/>
    </location>
</feature>
<dbReference type="PANTHER" id="PTHR41533">
    <property type="entry name" value="L,D-TRANSPEPTIDASE HI_1667-RELATED"/>
    <property type="match status" value="1"/>
</dbReference>
<dbReference type="GO" id="GO:0071555">
    <property type="term" value="P:cell wall organization"/>
    <property type="evidence" value="ECO:0007669"/>
    <property type="project" value="UniProtKB-UniRule"/>
</dbReference>
<evidence type="ECO:0000256" key="1">
    <source>
        <dbReference type="ARBA" id="ARBA00004752"/>
    </source>
</evidence>
<organism evidence="10 11">
    <name type="scientific">Allosphingosinicella ginsenosidimutans</name>
    <dbReference type="NCBI Taxonomy" id="1176539"/>
    <lineage>
        <taxon>Bacteria</taxon>
        <taxon>Pseudomonadati</taxon>
        <taxon>Pseudomonadota</taxon>
        <taxon>Alphaproteobacteria</taxon>
        <taxon>Sphingomonadales</taxon>
        <taxon>Sphingomonadaceae</taxon>
        <taxon>Allosphingosinicella</taxon>
    </lineage>
</organism>
<dbReference type="InterPro" id="IPR052905">
    <property type="entry name" value="LD-transpeptidase_YkuD-like"/>
</dbReference>
<sequence length="415" mass="45135">MMRHARLSLLAIALASPTMPGAIQSAALAQNAAQPPVNLLPPPPATATPAPVQIVWQRRAAEALYQYIQAIGQEGLDPAIYNPDRLRAAIDSGDDVMLGAVATPIFTRLASDLAGGYVRGDSRVDWHMPMNTIDAASQQAMLVRASQGDVAATLNALLPTHPQYLGLKQALANTPPDDIARRDIIRANMERWRWMPRDLGARHVIVNVPAFTVALVQDGRVVTRHRGVVGARRTPTPQLSARISAVTVNPWWNVPQSIASTMRSTAGYQVREVNGTRLIRQPPGPRNALGRLKIEMPNEWAIYLHDTPAQALFDRPVRAFSHGCIRTQYVRDFAADLLAPGNGQWDRAAIDAAIARGDTRSITLAQPVPVYISYFTAAATTDGNIVTYPDIYGRDAPVRQALNRASAATQQASRN</sequence>
<keyword evidence="3" id="KW-0808">Transferase</keyword>
<evidence type="ECO:0000313" key="10">
    <source>
        <dbReference type="EMBL" id="TXC62352.1"/>
    </source>
</evidence>
<keyword evidence="4 7" id="KW-0133">Cell shape</keyword>
<dbReference type="UniPathway" id="UPA00219"/>
<evidence type="ECO:0000256" key="2">
    <source>
        <dbReference type="ARBA" id="ARBA00005992"/>
    </source>
</evidence>
<dbReference type="AlphaFoldDB" id="A0A5C6TP43"/>
<dbReference type="GO" id="GO:0016740">
    <property type="term" value="F:transferase activity"/>
    <property type="evidence" value="ECO:0007669"/>
    <property type="project" value="UniProtKB-KW"/>
</dbReference>
<evidence type="ECO:0000259" key="9">
    <source>
        <dbReference type="PROSITE" id="PS52029"/>
    </source>
</evidence>
<protein>
    <submittedName>
        <fullName evidence="10">L,D-transpeptidase family protein</fullName>
    </submittedName>
</protein>
<accession>A0A5C6TP43</accession>
<dbReference type="InterPro" id="IPR045380">
    <property type="entry name" value="LD_TPept_scaffold_dom"/>
</dbReference>
<feature type="active site" description="Nucleophile" evidence="7">
    <location>
        <position position="324"/>
    </location>
</feature>
<gene>
    <name evidence="10" type="ORF">FRZ32_00980</name>
</gene>
<dbReference type="Gene3D" id="2.40.440.10">
    <property type="entry name" value="L,D-transpeptidase catalytic domain-like"/>
    <property type="match status" value="1"/>
</dbReference>
<dbReference type="PROSITE" id="PS52029">
    <property type="entry name" value="LD_TPASE"/>
    <property type="match status" value="1"/>
</dbReference>
<keyword evidence="8" id="KW-0732">Signal</keyword>
<dbReference type="Pfam" id="PF03734">
    <property type="entry name" value="YkuD"/>
    <property type="match status" value="1"/>
</dbReference>
<dbReference type="EMBL" id="VOQQ01000001">
    <property type="protein sequence ID" value="TXC62352.1"/>
    <property type="molecule type" value="Genomic_DNA"/>
</dbReference>
<proteinExistence type="inferred from homology"/>
<evidence type="ECO:0000256" key="5">
    <source>
        <dbReference type="ARBA" id="ARBA00022984"/>
    </source>
</evidence>
<feature type="active site" description="Proton donor/acceptor" evidence="7">
    <location>
        <position position="305"/>
    </location>
</feature>
<dbReference type="InterPro" id="IPR038063">
    <property type="entry name" value="Transpep_catalytic_dom"/>
</dbReference>
<dbReference type="PANTHER" id="PTHR41533:SF2">
    <property type="entry name" value="BLR7131 PROTEIN"/>
    <property type="match status" value="1"/>
</dbReference>
<comment type="caution">
    <text evidence="10">The sequence shown here is derived from an EMBL/GenBank/DDBJ whole genome shotgun (WGS) entry which is preliminary data.</text>
</comment>
<dbReference type="GO" id="GO:0004180">
    <property type="term" value="F:carboxypeptidase activity"/>
    <property type="evidence" value="ECO:0007669"/>
    <property type="project" value="UniProtKB-ARBA"/>
</dbReference>
<name>A0A5C6TP43_9SPHN</name>
<keyword evidence="11" id="KW-1185">Reference proteome</keyword>
<reference evidence="10 11" key="1">
    <citation type="journal article" date="2015" name="J. Microbiol.">
        <title>Sphingosinicella ginsenosidimutans sp. nov., with ginsenoside converting activity.</title>
        <authorList>
            <person name="Kim J.K."/>
            <person name="Kang M.S."/>
            <person name="Park S.C."/>
            <person name="Kim K.M."/>
            <person name="Choi K."/>
            <person name="Yoon M.H."/>
            <person name="Im W.T."/>
        </authorList>
    </citation>
    <scope>NUCLEOTIDE SEQUENCE [LARGE SCALE GENOMIC DNA]</scope>
    <source>
        <strain evidence="10 11">BS-11</strain>
    </source>
</reference>
<feature type="chain" id="PRO_5022760806" evidence="8">
    <location>
        <begin position="23"/>
        <end position="415"/>
    </location>
</feature>
<evidence type="ECO:0000256" key="7">
    <source>
        <dbReference type="PROSITE-ProRule" id="PRU01373"/>
    </source>
</evidence>
<dbReference type="GO" id="GO:0008360">
    <property type="term" value="P:regulation of cell shape"/>
    <property type="evidence" value="ECO:0007669"/>
    <property type="project" value="UniProtKB-UniRule"/>
</dbReference>
<dbReference type="SUPFAM" id="SSF141523">
    <property type="entry name" value="L,D-transpeptidase catalytic domain-like"/>
    <property type="match status" value="1"/>
</dbReference>
<dbReference type="GO" id="GO:0009252">
    <property type="term" value="P:peptidoglycan biosynthetic process"/>
    <property type="evidence" value="ECO:0007669"/>
    <property type="project" value="UniProtKB-UniPathway"/>
</dbReference>
<evidence type="ECO:0000256" key="6">
    <source>
        <dbReference type="ARBA" id="ARBA00023316"/>
    </source>
</evidence>
<evidence type="ECO:0000256" key="4">
    <source>
        <dbReference type="ARBA" id="ARBA00022960"/>
    </source>
</evidence>
<comment type="pathway">
    <text evidence="1 7">Cell wall biogenesis; peptidoglycan biosynthesis.</text>
</comment>
<dbReference type="Pfam" id="PF20142">
    <property type="entry name" value="Scaffold"/>
    <property type="match status" value="1"/>
</dbReference>
<keyword evidence="6 7" id="KW-0961">Cell wall biogenesis/degradation</keyword>
<dbReference type="InterPro" id="IPR005490">
    <property type="entry name" value="LD_TPept_cat_dom"/>
</dbReference>
<keyword evidence="5 7" id="KW-0573">Peptidoglycan synthesis</keyword>
<dbReference type="CDD" id="cd16913">
    <property type="entry name" value="YkuD_like"/>
    <property type="match status" value="1"/>
</dbReference>